<dbReference type="EMBL" id="OU893352">
    <property type="protein sequence ID" value="CAG9790267.1"/>
    <property type="molecule type" value="Genomic_DNA"/>
</dbReference>
<keyword evidence="1" id="KW-0175">Coiled coil</keyword>
<evidence type="ECO:0000256" key="2">
    <source>
        <dbReference type="SAM" id="MobiDB-lite"/>
    </source>
</evidence>
<feature type="coiled-coil region" evidence="1">
    <location>
        <begin position="286"/>
        <end position="327"/>
    </location>
</feature>
<proteinExistence type="predicted"/>
<dbReference type="AlphaFoldDB" id="A0A9N9R6J6"/>
<evidence type="ECO:0000256" key="1">
    <source>
        <dbReference type="SAM" id="Coils"/>
    </source>
</evidence>
<dbReference type="Gene3D" id="3.30.40.10">
    <property type="entry name" value="Zinc/RING finger domain, C3HC4 (zinc finger)"/>
    <property type="match status" value="1"/>
</dbReference>
<feature type="region of interest" description="Disordered" evidence="2">
    <location>
        <begin position="127"/>
        <end position="146"/>
    </location>
</feature>
<feature type="compositionally biased region" description="Polar residues" evidence="2">
    <location>
        <begin position="131"/>
        <end position="146"/>
    </location>
</feature>
<dbReference type="InterPro" id="IPR011011">
    <property type="entry name" value="Znf_FYVE_PHD"/>
</dbReference>
<reference evidence="3" key="1">
    <citation type="submission" date="2021-12" db="EMBL/GenBank/DDBJ databases">
        <authorList>
            <person name="King R."/>
        </authorList>
    </citation>
    <scope>NUCLEOTIDE SEQUENCE</scope>
</reference>
<feature type="coiled-coil region" evidence="1">
    <location>
        <begin position="209"/>
        <end position="236"/>
    </location>
</feature>
<dbReference type="InterPro" id="IPR013083">
    <property type="entry name" value="Znf_RING/FYVE/PHD"/>
</dbReference>
<dbReference type="SUPFAM" id="SSF57903">
    <property type="entry name" value="FYVE/PHD zinc finger"/>
    <property type="match status" value="1"/>
</dbReference>
<keyword evidence="4" id="KW-1185">Reference proteome</keyword>
<evidence type="ECO:0000313" key="3">
    <source>
        <dbReference type="EMBL" id="CAG9790267.1"/>
    </source>
</evidence>
<reference evidence="3" key="2">
    <citation type="submission" date="2022-10" db="EMBL/GenBank/DDBJ databases">
        <authorList>
            <consortium name="ENA_rothamsted_submissions"/>
            <consortium name="culmorum"/>
            <person name="King R."/>
        </authorList>
    </citation>
    <scope>NUCLEOTIDE SEQUENCE</scope>
</reference>
<accession>A0A9N9R6J6</accession>
<dbReference type="Proteomes" id="UP001153714">
    <property type="component" value="Chromosome 21"/>
</dbReference>
<protein>
    <recommendedName>
        <fullName evidence="5">PHD-type domain-containing protein</fullName>
    </recommendedName>
</protein>
<sequence>MCSILSRKASSFFELIFRNLHSQTLTDLNYYIRLKMENTKKERQIVVCEKCKNRKDVKDTILCSRCKRNYDFDCMGLSEKLYRLMEPKKRLTWKCTSCSMINNKHKGPIPNKLPMQKETDKNITLRKKTATKPTVSPSPITKSMVTSSAQSSPLFGSCSIDDEETYEDTSTETMSKSVDYSAIKICDIQDMKDEIYELKTNLLSTQTELENTIIENNEFKREINKLNKEIETLKNICRTPIAKKKGGTSGIKSAHTFTPLTGQMPRRISCSIINTNDSGENDCDLIIRLQKKIDESERNLKKAKDDVIKLEIQIKQLEKNLAQEDKKHTKYPETSMNTIEIDKHQSIKKNIFIVGTQQCAGLAVELKKTRYNKIHEDYQISAFIKPFAPTEEILKTCTNLETNINDKVIICVGENDSDSIVSISELYNVLKSLQRTTIIVMSILDSKHLNTKLYNKQLQIIYKKFKNCHYLSTEYCYYNHPLRNICYKINQLIDYMHYEKTFLNYSFIREHIRSSNCKQKKNHC</sequence>
<dbReference type="OrthoDB" id="7478659at2759"/>
<evidence type="ECO:0008006" key="5">
    <source>
        <dbReference type="Google" id="ProtNLM"/>
    </source>
</evidence>
<organism evidence="3 4">
    <name type="scientific">Diatraea saccharalis</name>
    <name type="common">sugarcane borer</name>
    <dbReference type="NCBI Taxonomy" id="40085"/>
    <lineage>
        <taxon>Eukaryota</taxon>
        <taxon>Metazoa</taxon>
        <taxon>Ecdysozoa</taxon>
        <taxon>Arthropoda</taxon>
        <taxon>Hexapoda</taxon>
        <taxon>Insecta</taxon>
        <taxon>Pterygota</taxon>
        <taxon>Neoptera</taxon>
        <taxon>Endopterygota</taxon>
        <taxon>Lepidoptera</taxon>
        <taxon>Glossata</taxon>
        <taxon>Ditrysia</taxon>
        <taxon>Pyraloidea</taxon>
        <taxon>Crambidae</taxon>
        <taxon>Crambinae</taxon>
        <taxon>Diatraea</taxon>
    </lineage>
</organism>
<gene>
    <name evidence="3" type="ORF">DIATSA_LOCUS7936</name>
</gene>
<evidence type="ECO:0000313" key="4">
    <source>
        <dbReference type="Proteomes" id="UP001153714"/>
    </source>
</evidence>
<name>A0A9N9R6J6_9NEOP</name>